<proteinExistence type="predicted"/>
<evidence type="ECO:0000259" key="2">
    <source>
        <dbReference type="Pfam" id="PF20434"/>
    </source>
</evidence>
<name>A0A4V5MW22_9RHOB</name>
<feature type="domain" description="BD-FAE-like" evidence="2">
    <location>
        <begin position="102"/>
        <end position="295"/>
    </location>
</feature>
<gene>
    <name evidence="3" type="ORF">FA743_14530</name>
</gene>
<dbReference type="InterPro" id="IPR029058">
    <property type="entry name" value="AB_hydrolase_fold"/>
</dbReference>
<dbReference type="PANTHER" id="PTHR48081:SF6">
    <property type="entry name" value="PEPTIDASE S9 PROLYL OLIGOPEPTIDASE CATALYTIC DOMAIN-CONTAINING PROTEIN"/>
    <property type="match status" value="1"/>
</dbReference>
<dbReference type="Proteomes" id="UP000309747">
    <property type="component" value="Unassembled WGS sequence"/>
</dbReference>
<keyword evidence="1 3" id="KW-0378">Hydrolase</keyword>
<keyword evidence="4" id="KW-1185">Reference proteome</keyword>
<evidence type="ECO:0000256" key="1">
    <source>
        <dbReference type="ARBA" id="ARBA00022801"/>
    </source>
</evidence>
<evidence type="ECO:0000313" key="4">
    <source>
        <dbReference type="Proteomes" id="UP000309747"/>
    </source>
</evidence>
<dbReference type="GO" id="GO:0016787">
    <property type="term" value="F:hydrolase activity"/>
    <property type="evidence" value="ECO:0007669"/>
    <property type="project" value="UniProtKB-KW"/>
</dbReference>
<reference evidence="3 4" key="1">
    <citation type="submission" date="2019-04" db="EMBL/GenBank/DDBJ databases">
        <authorList>
            <person name="Li J."/>
        </authorList>
    </citation>
    <scope>NUCLEOTIDE SEQUENCE [LARGE SCALE GENOMIC DNA]</scope>
    <source>
        <strain evidence="3 4">KCTC 42687</strain>
    </source>
</reference>
<dbReference type="SUPFAM" id="SSF53474">
    <property type="entry name" value="alpha/beta-Hydrolases"/>
    <property type="match status" value="1"/>
</dbReference>
<comment type="caution">
    <text evidence="3">The sequence shown here is derived from an EMBL/GenBank/DDBJ whole genome shotgun (WGS) entry which is preliminary data.</text>
</comment>
<sequence length="344" mass="37449">MTGRRQPNSEAVIVKARAIPRHHGRSRYMIQRNLAIVTLGIWIMGAAAHAEPLTDRMQIEVWPDTPVGSATFEEPQEIRERSEDPAVKDRAAFNITTPDLMVYLPENPNGSAMLVTPGGAYARVVYDKEADEIAPALNEAGITVFRLLYRLPGGGQATSAPIADAQRAMRLIRTNAAEWGLDASRVGVLGFSAGGHLAAWLSAAPTLDAYEPVDETDTASARPDFLALGYPVISMEEGITHPQSREELLGTTPDDATLEAHSIDKLVTAEMPPTFIFGANDDDAVIPENTFRFVTALREAGVPVELHQFEQGGHGFSLRMVRDMPAEAWPDLLVEWLGSKGMLD</sequence>
<dbReference type="InterPro" id="IPR049492">
    <property type="entry name" value="BD-FAE-like_dom"/>
</dbReference>
<organism evidence="3 4">
    <name type="scientific">Paracoccus gahaiensis</name>
    <dbReference type="NCBI Taxonomy" id="1706839"/>
    <lineage>
        <taxon>Bacteria</taxon>
        <taxon>Pseudomonadati</taxon>
        <taxon>Pseudomonadota</taxon>
        <taxon>Alphaproteobacteria</taxon>
        <taxon>Rhodobacterales</taxon>
        <taxon>Paracoccaceae</taxon>
        <taxon>Paracoccus</taxon>
    </lineage>
</organism>
<dbReference type="OrthoDB" id="9771666at2"/>
<dbReference type="InterPro" id="IPR050300">
    <property type="entry name" value="GDXG_lipolytic_enzyme"/>
</dbReference>
<protein>
    <submittedName>
        <fullName evidence="3">Alpha/beta hydrolase</fullName>
    </submittedName>
</protein>
<accession>A0A4V5MW22</accession>
<evidence type="ECO:0000313" key="3">
    <source>
        <dbReference type="EMBL" id="TJZ90608.1"/>
    </source>
</evidence>
<dbReference type="Gene3D" id="3.40.50.1820">
    <property type="entry name" value="alpha/beta hydrolase"/>
    <property type="match status" value="1"/>
</dbReference>
<dbReference type="EMBL" id="SUNI01000015">
    <property type="protein sequence ID" value="TJZ90608.1"/>
    <property type="molecule type" value="Genomic_DNA"/>
</dbReference>
<dbReference type="PANTHER" id="PTHR48081">
    <property type="entry name" value="AB HYDROLASE SUPERFAMILY PROTEIN C4A8.06C"/>
    <property type="match status" value="1"/>
</dbReference>
<dbReference type="AlphaFoldDB" id="A0A4V5MW22"/>
<dbReference type="Pfam" id="PF20434">
    <property type="entry name" value="BD-FAE"/>
    <property type="match status" value="1"/>
</dbReference>